<protein>
    <recommendedName>
        <fullName evidence="3">Copper amine oxidase-like N-terminal domain-containing protein</fullName>
    </recommendedName>
</protein>
<evidence type="ECO:0000256" key="1">
    <source>
        <dbReference type="SAM" id="SignalP"/>
    </source>
</evidence>
<organism evidence="2">
    <name type="scientific">Deinococcus sonorensis KR-87</name>
    <dbReference type="NCBI Taxonomy" id="694439"/>
    <lineage>
        <taxon>Bacteria</taxon>
        <taxon>Thermotogati</taxon>
        <taxon>Deinococcota</taxon>
        <taxon>Deinococci</taxon>
        <taxon>Deinococcales</taxon>
        <taxon>Deinococcaceae</taxon>
        <taxon>Deinococcus</taxon>
    </lineage>
</organism>
<reference evidence="2" key="1">
    <citation type="submission" date="2024-06" db="EMBL/GenBank/DDBJ databases">
        <title>Draft Genome Sequence of Deinococcus sonorensis Type Strain KR-87, a Biofilm Producing Representative of the Genus Deinococcus.</title>
        <authorList>
            <person name="Boren L.S."/>
            <person name="Grosso R.A."/>
            <person name="Hugenberg-Cox A.N."/>
            <person name="Hill J.T.E."/>
            <person name="Albert C.M."/>
            <person name="Tuohy J.M."/>
        </authorList>
    </citation>
    <scope>NUCLEOTIDE SEQUENCE</scope>
    <source>
        <strain evidence="2">KR-87</strain>
    </source>
</reference>
<gene>
    <name evidence="2" type="ORF">ABOD76_18030</name>
</gene>
<sequence length="255" mass="25886">MLTRIALTFSMLVASGLPLASAQTATPSTPAARTVTAASGEVSALAVEISGAVKGRLIDCPAQLKLSTGSVCLYSQNVLPALRTLIRSKVATRAVGAWKTDPADKASSLLLRTGNATISVLLARLSAQETLVILSPLQTQTQAAATRPAMPAGIVKGEPYVLDTDLKGLVTVANLGSGSYRLTSGSTVLTLSSGKRTATLGSGTVELANPAVSDGRNLLIPLNSLRSLGCTLTTAQAGVAVSCGTASATIRPIVF</sequence>
<name>A0AAU7UAB1_9DEIO</name>
<keyword evidence="1" id="KW-0732">Signal</keyword>
<evidence type="ECO:0008006" key="3">
    <source>
        <dbReference type="Google" id="ProtNLM"/>
    </source>
</evidence>
<feature type="signal peptide" evidence="1">
    <location>
        <begin position="1"/>
        <end position="22"/>
    </location>
</feature>
<dbReference type="AlphaFoldDB" id="A0AAU7UAB1"/>
<dbReference type="RefSeq" id="WP_350243350.1">
    <property type="nucleotide sequence ID" value="NZ_CP158299.1"/>
</dbReference>
<feature type="chain" id="PRO_5043425740" description="Copper amine oxidase-like N-terminal domain-containing protein" evidence="1">
    <location>
        <begin position="23"/>
        <end position="255"/>
    </location>
</feature>
<accession>A0AAU7UAB1</accession>
<evidence type="ECO:0000313" key="2">
    <source>
        <dbReference type="EMBL" id="XBV85313.1"/>
    </source>
</evidence>
<proteinExistence type="predicted"/>
<dbReference type="KEGG" id="dsc:ABOD76_18030"/>
<dbReference type="EMBL" id="CP158299">
    <property type="protein sequence ID" value="XBV85313.1"/>
    <property type="molecule type" value="Genomic_DNA"/>
</dbReference>